<dbReference type="RefSeq" id="WP_073583575.1">
    <property type="nucleotide sequence ID" value="NZ_AP024898.1"/>
</dbReference>
<evidence type="ECO:0000259" key="4">
    <source>
        <dbReference type="PROSITE" id="PS51891"/>
    </source>
</evidence>
<dbReference type="InterPro" id="IPR011057">
    <property type="entry name" value="Mss4-like_sf"/>
</dbReference>
<dbReference type="PANTHER" id="PTHR28620">
    <property type="entry name" value="CENTROMERE PROTEIN V"/>
    <property type="match status" value="1"/>
</dbReference>
<gene>
    <name evidence="5" type="ORF">VQ7734_02800</name>
</gene>
<dbReference type="PROSITE" id="PS51891">
    <property type="entry name" value="CENP_V_GFA"/>
    <property type="match status" value="1"/>
</dbReference>
<dbReference type="Pfam" id="PF04828">
    <property type="entry name" value="GFA"/>
    <property type="match status" value="1"/>
</dbReference>
<dbReference type="Proteomes" id="UP000184600">
    <property type="component" value="Unassembled WGS sequence"/>
</dbReference>
<dbReference type="AlphaFoldDB" id="A0A1M7YWN5"/>
<dbReference type="InterPro" id="IPR052355">
    <property type="entry name" value="CENP-V-like"/>
</dbReference>
<evidence type="ECO:0000313" key="6">
    <source>
        <dbReference type="Proteomes" id="UP000184600"/>
    </source>
</evidence>
<comment type="similarity">
    <text evidence="1">Belongs to the Gfa family.</text>
</comment>
<dbReference type="Gene3D" id="2.170.150.70">
    <property type="match status" value="1"/>
</dbReference>
<evidence type="ECO:0000256" key="1">
    <source>
        <dbReference type="ARBA" id="ARBA00005495"/>
    </source>
</evidence>
<evidence type="ECO:0000256" key="2">
    <source>
        <dbReference type="ARBA" id="ARBA00022723"/>
    </source>
</evidence>
<reference evidence="6" key="1">
    <citation type="submission" date="2016-12" db="EMBL/GenBank/DDBJ databases">
        <authorList>
            <person name="Rodrigo-Torres L."/>
            <person name="Arahal R.D."/>
            <person name="Lucena T."/>
        </authorList>
    </citation>
    <scope>NUCLEOTIDE SEQUENCE [LARGE SCALE GENOMIC DNA]</scope>
</reference>
<dbReference type="GO" id="GO:0016846">
    <property type="term" value="F:carbon-sulfur lyase activity"/>
    <property type="evidence" value="ECO:0007669"/>
    <property type="project" value="InterPro"/>
</dbReference>
<dbReference type="EMBL" id="FRFG01000031">
    <property type="protein sequence ID" value="SHO57031.1"/>
    <property type="molecule type" value="Genomic_DNA"/>
</dbReference>
<keyword evidence="3" id="KW-0862">Zinc</keyword>
<dbReference type="STRING" id="1117707.VQ7734_02800"/>
<proteinExistence type="inferred from homology"/>
<name>A0A1M7YWN5_9VIBR</name>
<accession>A0A1M7YWN5</accession>
<dbReference type="SUPFAM" id="SSF51316">
    <property type="entry name" value="Mss4-like"/>
    <property type="match status" value="1"/>
</dbReference>
<dbReference type="OrthoDB" id="9805575at2"/>
<dbReference type="PANTHER" id="PTHR28620:SF1">
    <property type="entry name" value="CENP-V_GFA DOMAIN-CONTAINING PROTEIN"/>
    <property type="match status" value="1"/>
</dbReference>
<evidence type="ECO:0000256" key="3">
    <source>
        <dbReference type="ARBA" id="ARBA00022833"/>
    </source>
</evidence>
<keyword evidence="2" id="KW-0479">Metal-binding</keyword>
<dbReference type="GO" id="GO:0046872">
    <property type="term" value="F:metal ion binding"/>
    <property type="evidence" value="ECO:0007669"/>
    <property type="project" value="UniProtKB-KW"/>
</dbReference>
<sequence>MEVICHCGNVHIELPSISEEVGQCNCSICRRYGALWAYYSPDEVKTVFTKEKTVFYIWGDREVEFHRCPLCGCITHYITTPKCDERIFAVNMRMAENDILEGISVREIDGQGSDDGNR</sequence>
<organism evidence="5 6">
    <name type="scientific">Vibrio quintilis</name>
    <dbReference type="NCBI Taxonomy" id="1117707"/>
    <lineage>
        <taxon>Bacteria</taxon>
        <taxon>Pseudomonadati</taxon>
        <taxon>Pseudomonadota</taxon>
        <taxon>Gammaproteobacteria</taxon>
        <taxon>Vibrionales</taxon>
        <taxon>Vibrionaceae</taxon>
        <taxon>Vibrio</taxon>
    </lineage>
</organism>
<evidence type="ECO:0000313" key="5">
    <source>
        <dbReference type="EMBL" id="SHO57031.1"/>
    </source>
</evidence>
<dbReference type="InterPro" id="IPR006913">
    <property type="entry name" value="CENP-V/GFA"/>
</dbReference>
<protein>
    <recommendedName>
        <fullName evidence="4">CENP-V/GFA domain-containing protein</fullName>
    </recommendedName>
</protein>
<feature type="domain" description="CENP-V/GFA" evidence="4">
    <location>
        <begin position="1"/>
        <end position="114"/>
    </location>
</feature>
<keyword evidence="6" id="KW-1185">Reference proteome</keyword>